<dbReference type="EMBL" id="BAAATL010000032">
    <property type="protein sequence ID" value="GAA2501830.1"/>
    <property type="molecule type" value="Genomic_DNA"/>
</dbReference>
<dbReference type="Proteomes" id="UP001501721">
    <property type="component" value="Unassembled WGS sequence"/>
</dbReference>
<accession>A0ABP5ZR49</accession>
<dbReference type="RefSeq" id="WP_232985593.1">
    <property type="nucleotide sequence ID" value="NZ_BAAATL010000032.1"/>
</dbReference>
<organism evidence="2 3">
    <name type="scientific">Streptomyces graminearus</name>
    <dbReference type="NCBI Taxonomy" id="284030"/>
    <lineage>
        <taxon>Bacteria</taxon>
        <taxon>Bacillati</taxon>
        <taxon>Actinomycetota</taxon>
        <taxon>Actinomycetes</taxon>
        <taxon>Kitasatosporales</taxon>
        <taxon>Streptomycetaceae</taxon>
        <taxon>Streptomyces</taxon>
    </lineage>
</organism>
<sequence length="143" mass="15722">MRPDDGTGGLKVGLEALKTFKTRVDSVLKTFEGSPGSAKKVAMHTITAASFCGNGGFPEATGLHSQYTRVHDRLMTLSQSLTLQIEAMQIAVHGADIGFANLDDDQRRRFHEIRMKINEQYADAQKDQQHKKQTGDKKADGGF</sequence>
<reference evidence="3" key="1">
    <citation type="journal article" date="2019" name="Int. J. Syst. Evol. Microbiol.">
        <title>The Global Catalogue of Microorganisms (GCM) 10K type strain sequencing project: providing services to taxonomists for standard genome sequencing and annotation.</title>
        <authorList>
            <consortium name="The Broad Institute Genomics Platform"/>
            <consortium name="The Broad Institute Genome Sequencing Center for Infectious Disease"/>
            <person name="Wu L."/>
            <person name="Ma J."/>
        </authorList>
    </citation>
    <scope>NUCLEOTIDE SEQUENCE [LARGE SCALE GENOMIC DNA]</scope>
    <source>
        <strain evidence="3">JCM 6923</strain>
    </source>
</reference>
<evidence type="ECO:0000313" key="2">
    <source>
        <dbReference type="EMBL" id="GAA2501830.1"/>
    </source>
</evidence>
<comment type="caution">
    <text evidence="2">The sequence shown here is derived from an EMBL/GenBank/DDBJ whole genome shotgun (WGS) entry which is preliminary data.</text>
</comment>
<keyword evidence="3" id="KW-1185">Reference proteome</keyword>
<feature type="region of interest" description="Disordered" evidence="1">
    <location>
        <begin position="119"/>
        <end position="143"/>
    </location>
</feature>
<protein>
    <submittedName>
        <fullName evidence="2">Uncharacterized protein</fullName>
    </submittedName>
</protein>
<feature type="compositionally biased region" description="Basic and acidic residues" evidence="1">
    <location>
        <begin position="124"/>
        <end position="143"/>
    </location>
</feature>
<evidence type="ECO:0000256" key="1">
    <source>
        <dbReference type="SAM" id="MobiDB-lite"/>
    </source>
</evidence>
<evidence type="ECO:0000313" key="3">
    <source>
        <dbReference type="Proteomes" id="UP001501721"/>
    </source>
</evidence>
<name>A0ABP5ZR49_9ACTN</name>
<gene>
    <name evidence="2" type="ORF">GCM10010422_59010</name>
</gene>
<proteinExistence type="predicted"/>